<comment type="subcellular location">
    <subcellularLocation>
        <location evidence="2">Cytoplasm</location>
        <location evidence="2">Nucleoid</location>
    </subcellularLocation>
</comment>
<dbReference type="AlphaFoldDB" id="A0A6M4INN8"/>
<comment type="similarity">
    <text evidence="2">Belongs to the YbaB/EbfC family.</text>
</comment>
<comment type="function">
    <text evidence="2">Binds to DNA and alters its conformation. May be involved in regulation of gene expression, nucleoid organization and DNA protection.</text>
</comment>
<evidence type="ECO:0000313" key="4">
    <source>
        <dbReference type="Proteomes" id="UP000500938"/>
    </source>
</evidence>
<name>A0A6M4INN8_9BACT</name>
<dbReference type="GO" id="GO:0005829">
    <property type="term" value="C:cytosol"/>
    <property type="evidence" value="ECO:0007669"/>
    <property type="project" value="TreeGrafter"/>
</dbReference>
<keyword evidence="1 2" id="KW-0238">DNA-binding</keyword>
<dbReference type="GO" id="GO:0003677">
    <property type="term" value="F:DNA binding"/>
    <property type="evidence" value="ECO:0007669"/>
    <property type="project" value="UniProtKB-UniRule"/>
</dbReference>
<dbReference type="SUPFAM" id="SSF82607">
    <property type="entry name" value="YbaB-like"/>
    <property type="match status" value="1"/>
</dbReference>
<dbReference type="KEGG" id="ggr:HKW67_09040"/>
<comment type="subunit">
    <text evidence="2">Homodimer.</text>
</comment>
<keyword evidence="2" id="KW-0963">Cytoplasm</keyword>
<dbReference type="HAMAP" id="MF_00274">
    <property type="entry name" value="DNA_YbaB_EbfC"/>
    <property type="match status" value="1"/>
</dbReference>
<reference evidence="3 4" key="1">
    <citation type="submission" date="2020-05" db="EMBL/GenBank/DDBJ databases">
        <title>Complete genome sequence of Gemmatimonas greenlandica TET16.</title>
        <authorList>
            <person name="Zeng Y."/>
        </authorList>
    </citation>
    <scope>NUCLEOTIDE SEQUENCE [LARGE SCALE GENOMIC DNA]</scope>
    <source>
        <strain evidence="3 4">TET16</strain>
    </source>
</reference>
<dbReference type="GO" id="GO:0043590">
    <property type="term" value="C:bacterial nucleoid"/>
    <property type="evidence" value="ECO:0007669"/>
    <property type="project" value="UniProtKB-UniRule"/>
</dbReference>
<sequence>MDLFKMMGQFKDMQSRMQTMQDEMSQRTFSALAGGGMVAADVDGKMQLKRIKLDPTVVNANDIEMLEDLIVVAVAEAQKKAAEAMQMELSKVTGGIDLPFKLPF</sequence>
<dbReference type="InterPro" id="IPR004401">
    <property type="entry name" value="YbaB/EbfC"/>
</dbReference>
<dbReference type="PANTHER" id="PTHR33449:SF1">
    <property type="entry name" value="NUCLEOID-ASSOCIATED PROTEIN YBAB"/>
    <property type="match status" value="1"/>
</dbReference>
<dbReference type="Gene3D" id="3.30.1310.10">
    <property type="entry name" value="Nucleoid-associated protein YbaB-like domain"/>
    <property type="match status" value="1"/>
</dbReference>
<dbReference type="PANTHER" id="PTHR33449">
    <property type="entry name" value="NUCLEOID-ASSOCIATED PROTEIN YBAB"/>
    <property type="match status" value="1"/>
</dbReference>
<evidence type="ECO:0000313" key="3">
    <source>
        <dbReference type="EMBL" id="QJR35645.1"/>
    </source>
</evidence>
<evidence type="ECO:0000256" key="1">
    <source>
        <dbReference type="ARBA" id="ARBA00023125"/>
    </source>
</evidence>
<keyword evidence="4" id="KW-1185">Reference proteome</keyword>
<accession>A0A6M4INN8</accession>
<organism evidence="3 4">
    <name type="scientific">Gemmatimonas groenlandica</name>
    <dbReference type="NCBI Taxonomy" id="2732249"/>
    <lineage>
        <taxon>Bacteria</taxon>
        <taxon>Pseudomonadati</taxon>
        <taxon>Gemmatimonadota</taxon>
        <taxon>Gemmatimonadia</taxon>
        <taxon>Gemmatimonadales</taxon>
        <taxon>Gemmatimonadaceae</taxon>
        <taxon>Gemmatimonas</taxon>
    </lineage>
</organism>
<dbReference type="NCBIfam" id="TIGR00103">
    <property type="entry name" value="DNA_YbaB_EbfC"/>
    <property type="match status" value="1"/>
</dbReference>
<evidence type="ECO:0000256" key="2">
    <source>
        <dbReference type="HAMAP-Rule" id="MF_00274"/>
    </source>
</evidence>
<gene>
    <name evidence="3" type="ORF">HKW67_09040</name>
</gene>
<dbReference type="EMBL" id="CP053085">
    <property type="protein sequence ID" value="QJR35645.1"/>
    <property type="molecule type" value="Genomic_DNA"/>
</dbReference>
<dbReference type="RefSeq" id="WP_171225076.1">
    <property type="nucleotide sequence ID" value="NZ_CP053085.1"/>
</dbReference>
<proteinExistence type="inferred from homology"/>
<protein>
    <recommendedName>
        <fullName evidence="2">Nucleoid-associated protein HKW67_09040</fullName>
    </recommendedName>
</protein>
<dbReference type="PIRSF" id="PIRSF004555">
    <property type="entry name" value="UCP004555"/>
    <property type="match status" value="1"/>
</dbReference>
<dbReference type="InterPro" id="IPR036894">
    <property type="entry name" value="YbaB-like_sf"/>
</dbReference>
<dbReference type="Pfam" id="PF02575">
    <property type="entry name" value="YbaB_DNA_bd"/>
    <property type="match status" value="1"/>
</dbReference>
<dbReference type="Proteomes" id="UP000500938">
    <property type="component" value="Chromosome"/>
</dbReference>